<keyword evidence="2 10" id="KW-0444">Lipid biosynthesis</keyword>
<comment type="similarity">
    <text evidence="10">Belongs to the ELO family.</text>
</comment>
<dbReference type="OMA" id="PISWVPI"/>
<keyword evidence="5 10" id="KW-0276">Fatty acid metabolism</keyword>
<keyword evidence="6 10" id="KW-1133">Transmembrane helix</keyword>
<evidence type="ECO:0000313" key="11">
    <source>
        <dbReference type="EnsemblMetazoa" id="XP_011669370"/>
    </source>
</evidence>
<dbReference type="GO" id="GO:0030148">
    <property type="term" value="P:sphingolipid biosynthetic process"/>
    <property type="evidence" value="ECO:0000318"/>
    <property type="project" value="GO_Central"/>
</dbReference>
<dbReference type="GeneID" id="100893456"/>
<dbReference type="Proteomes" id="UP000007110">
    <property type="component" value="Unassembled WGS sequence"/>
</dbReference>
<dbReference type="GO" id="GO:0034626">
    <property type="term" value="P:fatty acid elongation, polyunsaturated fatty acid"/>
    <property type="evidence" value="ECO:0000318"/>
    <property type="project" value="GO_Central"/>
</dbReference>
<comment type="subcellular location">
    <subcellularLocation>
        <location evidence="1">Membrane</location>
        <topology evidence="1">Multi-pass membrane protein</topology>
    </subcellularLocation>
</comment>
<evidence type="ECO:0000256" key="4">
    <source>
        <dbReference type="ARBA" id="ARBA00022692"/>
    </source>
</evidence>
<evidence type="ECO:0000256" key="3">
    <source>
        <dbReference type="ARBA" id="ARBA00022679"/>
    </source>
</evidence>
<dbReference type="CTD" id="79071"/>
<dbReference type="InterPro" id="IPR030457">
    <property type="entry name" value="ELO_CS"/>
</dbReference>
<evidence type="ECO:0000256" key="5">
    <source>
        <dbReference type="ARBA" id="ARBA00022832"/>
    </source>
</evidence>
<dbReference type="GO" id="GO:0005789">
    <property type="term" value="C:endoplasmic reticulum membrane"/>
    <property type="evidence" value="ECO:0000318"/>
    <property type="project" value="GO_Central"/>
</dbReference>
<feature type="transmembrane region" description="Helical" evidence="10">
    <location>
        <begin position="106"/>
        <end position="127"/>
    </location>
</feature>
<keyword evidence="3 10" id="KW-0808">Transferase</keyword>
<dbReference type="FunCoup" id="A0A7M7LVY5">
    <property type="interactions" value="909"/>
</dbReference>
<evidence type="ECO:0000256" key="2">
    <source>
        <dbReference type="ARBA" id="ARBA00022516"/>
    </source>
</evidence>
<evidence type="ECO:0000256" key="10">
    <source>
        <dbReference type="RuleBase" id="RU361115"/>
    </source>
</evidence>
<protein>
    <recommendedName>
        <fullName evidence="10">Elongation of very long chain fatty acids protein</fullName>
        <ecNumber evidence="10">2.3.1.199</ecNumber>
    </recommendedName>
    <alternativeName>
        <fullName evidence="10">Very-long-chain 3-oxoacyl-CoA synthase</fullName>
    </alternativeName>
</protein>
<dbReference type="OrthoDB" id="10259681at2759"/>
<dbReference type="KEGG" id="spu:100893456"/>
<dbReference type="PROSITE" id="PS01188">
    <property type="entry name" value="ELO"/>
    <property type="match status" value="1"/>
</dbReference>
<evidence type="ECO:0000256" key="1">
    <source>
        <dbReference type="ARBA" id="ARBA00004141"/>
    </source>
</evidence>
<keyword evidence="4 10" id="KW-0812">Transmembrane</keyword>
<feature type="transmembrane region" description="Helical" evidence="10">
    <location>
        <begin position="26"/>
        <end position="47"/>
    </location>
</feature>
<feature type="transmembrane region" description="Helical" evidence="10">
    <location>
        <begin position="134"/>
        <end position="151"/>
    </location>
</feature>
<dbReference type="GO" id="GO:0042761">
    <property type="term" value="P:very long-chain fatty acid biosynthetic process"/>
    <property type="evidence" value="ECO:0000318"/>
    <property type="project" value="GO_Central"/>
</dbReference>
<evidence type="ECO:0000256" key="7">
    <source>
        <dbReference type="ARBA" id="ARBA00023098"/>
    </source>
</evidence>
<evidence type="ECO:0000313" key="12">
    <source>
        <dbReference type="Proteomes" id="UP000007110"/>
    </source>
</evidence>
<feature type="transmembrane region" description="Helical" evidence="10">
    <location>
        <begin position="59"/>
        <end position="78"/>
    </location>
</feature>
<evidence type="ECO:0000256" key="6">
    <source>
        <dbReference type="ARBA" id="ARBA00022989"/>
    </source>
</evidence>
<dbReference type="EC" id="2.3.1.199" evidence="10"/>
<dbReference type="InParanoid" id="A0A7M7LVY5"/>
<comment type="catalytic activity">
    <reaction evidence="10">
        <text>a very-long-chain acyl-CoA + malonyl-CoA + H(+) = a very-long-chain 3-oxoacyl-CoA + CO2 + CoA</text>
        <dbReference type="Rhea" id="RHEA:32727"/>
        <dbReference type="ChEBI" id="CHEBI:15378"/>
        <dbReference type="ChEBI" id="CHEBI:16526"/>
        <dbReference type="ChEBI" id="CHEBI:57287"/>
        <dbReference type="ChEBI" id="CHEBI:57384"/>
        <dbReference type="ChEBI" id="CHEBI:90725"/>
        <dbReference type="ChEBI" id="CHEBI:90736"/>
        <dbReference type="EC" id="2.3.1.199"/>
    </reaction>
</comment>
<dbReference type="GO" id="GO:0019367">
    <property type="term" value="P:fatty acid elongation, saturated fatty acid"/>
    <property type="evidence" value="ECO:0000318"/>
    <property type="project" value="GO_Central"/>
</dbReference>
<dbReference type="RefSeq" id="XP_011669370.2">
    <property type="nucleotide sequence ID" value="XM_011671068.2"/>
</dbReference>
<name>A0A7M7LVY5_STRPU</name>
<organism evidence="11 12">
    <name type="scientific">Strongylocentrotus purpuratus</name>
    <name type="common">Purple sea urchin</name>
    <dbReference type="NCBI Taxonomy" id="7668"/>
    <lineage>
        <taxon>Eukaryota</taxon>
        <taxon>Metazoa</taxon>
        <taxon>Echinodermata</taxon>
        <taxon>Eleutherozoa</taxon>
        <taxon>Echinozoa</taxon>
        <taxon>Echinoidea</taxon>
        <taxon>Euechinoidea</taxon>
        <taxon>Echinacea</taxon>
        <taxon>Camarodonta</taxon>
        <taxon>Echinidea</taxon>
        <taxon>Strongylocentrotidae</taxon>
        <taxon>Strongylocentrotus</taxon>
    </lineage>
</organism>
<dbReference type="PANTHER" id="PTHR11157">
    <property type="entry name" value="FATTY ACID ACYL TRANSFERASE-RELATED"/>
    <property type="match status" value="1"/>
</dbReference>
<dbReference type="PANTHER" id="PTHR11157:SF17">
    <property type="entry name" value="ELONGATION OF VERY LONG CHAIN FATTY ACIDS PROTEIN 6"/>
    <property type="match status" value="1"/>
</dbReference>
<dbReference type="GO" id="GO:0009922">
    <property type="term" value="F:fatty acid elongase activity"/>
    <property type="evidence" value="ECO:0000318"/>
    <property type="project" value="GO_Central"/>
</dbReference>
<dbReference type="InterPro" id="IPR002076">
    <property type="entry name" value="ELO_fam"/>
</dbReference>
<feature type="transmembrane region" description="Helical" evidence="10">
    <location>
        <begin position="190"/>
        <end position="214"/>
    </location>
</feature>
<evidence type="ECO:0000256" key="8">
    <source>
        <dbReference type="ARBA" id="ARBA00023136"/>
    </source>
</evidence>
<accession>A0A7M7LVY5</accession>
<sequence length="277" mass="32590">MALPWIKHLEENFDSDKQHVWFLKNWWLAFIFSTIYFVGVFVGRAWMENRPKFELRRALTAWSGGLAVFSIAGAIITIRELVDYLSHDGWHSSVCDATIFDGRIGLWTWLFILSKVPELGDTVFIVLRKQKLMFLHWYHHITVLLYAWYSYRDQIAPARYFIVANFTVHAVMYSYYALRASGFVKIPRQVNITITLMQLFQMVIGCAVNVYALFQLNAGRKCDTTYQNVAWSLVMYFSYFVLFAQFFYNAYITMGPKKDVKNRHSNEMNGNHRVKMD</sequence>
<dbReference type="GO" id="GO:0034625">
    <property type="term" value="P:fatty acid elongation, monounsaturated fatty acid"/>
    <property type="evidence" value="ECO:0000318"/>
    <property type="project" value="GO_Central"/>
</dbReference>
<keyword evidence="8 10" id="KW-0472">Membrane</keyword>
<evidence type="ECO:0000256" key="9">
    <source>
        <dbReference type="ARBA" id="ARBA00023160"/>
    </source>
</evidence>
<feature type="transmembrane region" description="Helical" evidence="10">
    <location>
        <begin position="234"/>
        <end position="254"/>
    </location>
</feature>
<keyword evidence="12" id="KW-1185">Reference proteome</keyword>
<proteinExistence type="inferred from homology"/>
<reference evidence="12" key="1">
    <citation type="submission" date="2015-02" db="EMBL/GenBank/DDBJ databases">
        <title>Genome sequencing for Strongylocentrotus purpuratus.</title>
        <authorList>
            <person name="Murali S."/>
            <person name="Liu Y."/>
            <person name="Vee V."/>
            <person name="English A."/>
            <person name="Wang M."/>
            <person name="Skinner E."/>
            <person name="Han Y."/>
            <person name="Muzny D.M."/>
            <person name="Worley K.C."/>
            <person name="Gibbs R.A."/>
        </authorList>
    </citation>
    <scope>NUCLEOTIDE SEQUENCE</scope>
</reference>
<dbReference type="EnsemblMetazoa" id="XM_011671068">
    <property type="protein sequence ID" value="XP_011669370"/>
    <property type="gene ID" value="LOC100893456"/>
</dbReference>
<dbReference type="Pfam" id="PF01151">
    <property type="entry name" value="ELO"/>
    <property type="match status" value="1"/>
</dbReference>
<reference evidence="11" key="2">
    <citation type="submission" date="2021-01" db="UniProtKB">
        <authorList>
            <consortium name="EnsemblMetazoa"/>
        </authorList>
    </citation>
    <scope>IDENTIFICATION</scope>
</reference>
<keyword evidence="7 10" id="KW-0443">Lipid metabolism</keyword>
<dbReference type="AlphaFoldDB" id="A0A7M7LVY5"/>
<feature type="transmembrane region" description="Helical" evidence="10">
    <location>
        <begin position="157"/>
        <end position="178"/>
    </location>
</feature>
<keyword evidence="9 10" id="KW-0275">Fatty acid biosynthesis</keyword>